<feature type="domain" description="SnoaL-like" evidence="1">
    <location>
        <begin position="42"/>
        <end position="136"/>
    </location>
</feature>
<dbReference type="AlphaFoldDB" id="A0A8J4AE70"/>
<reference evidence="3" key="1">
    <citation type="journal article" date="2021" name="Int. J. Syst. Evol. Microbiol.">
        <title>Actinocatenispora comari sp. nov., an endophytic actinomycete isolated from aerial parts of Comarum salesowianum.</title>
        <authorList>
            <person name="Oyunbileg N."/>
            <person name="Iizaka Y."/>
            <person name="Hamada M."/>
            <person name="Davaapurev B.O."/>
            <person name="Fukumoto A."/>
            <person name="Tsetseg B."/>
            <person name="Kato F."/>
            <person name="Tamura T."/>
            <person name="Batkhuu J."/>
            <person name="Anzai Y."/>
        </authorList>
    </citation>
    <scope>NUCLEOTIDE SEQUENCE [LARGE SCALE GENOMIC DNA]</scope>
    <source>
        <strain evidence="3">NUM-2625</strain>
    </source>
</reference>
<protein>
    <recommendedName>
        <fullName evidence="1">SnoaL-like domain-containing protein</fullName>
    </recommendedName>
</protein>
<organism evidence="2 3">
    <name type="scientific">Actinocatenispora comari</name>
    <dbReference type="NCBI Taxonomy" id="2807577"/>
    <lineage>
        <taxon>Bacteria</taxon>
        <taxon>Bacillati</taxon>
        <taxon>Actinomycetota</taxon>
        <taxon>Actinomycetes</taxon>
        <taxon>Micromonosporales</taxon>
        <taxon>Micromonosporaceae</taxon>
        <taxon>Actinocatenispora</taxon>
    </lineage>
</organism>
<name>A0A8J4AE70_9ACTN</name>
<dbReference type="Proteomes" id="UP000614996">
    <property type="component" value="Unassembled WGS sequence"/>
</dbReference>
<gene>
    <name evidence="2" type="ORF">NUM_27510</name>
</gene>
<accession>A0A8J4AE70</accession>
<evidence type="ECO:0000313" key="2">
    <source>
        <dbReference type="EMBL" id="GIL27497.1"/>
    </source>
</evidence>
<dbReference type="Gene3D" id="3.10.450.50">
    <property type="match status" value="1"/>
</dbReference>
<evidence type="ECO:0000259" key="1">
    <source>
        <dbReference type="Pfam" id="PF13474"/>
    </source>
</evidence>
<dbReference type="InterPro" id="IPR032710">
    <property type="entry name" value="NTF2-like_dom_sf"/>
</dbReference>
<comment type="caution">
    <text evidence="2">The sequence shown here is derived from an EMBL/GenBank/DDBJ whole genome shotgun (WGS) entry which is preliminary data.</text>
</comment>
<keyword evidence="3" id="KW-1185">Reference proteome</keyword>
<dbReference type="Pfam" id="PF13474">
    <property type="entry name" value="SnoaL_3"/>
    <property type="match status" value="1"/>
</dbReference>
<dbReference type="InterPro" id="IPR037401">
    <property type="entry name" value="SnoaL-like"/>
</dbReference>
<sequence length="143" mass="15914">MTPHAEPGHAAGEEGHPMTDTIADHIRHLYGCLGDRAGFDAHLDRAVTIWESDADRLLVGLADLDALRDGRQPATDRTPPTVVPEQLRTDDWGDTGLARYLLRASHPDPDRPDECFRVSDVLRRSGGRWVIVHHHAEATTHQH</sequence>
<evidence type="ECO:0000313" key="3">
    <source>
        <dbReference type="Proteomes" id="UP000614996"/>
    </source>
</evidence>
<dbReference type="EMBL" id="BOPO01000045">
    <property type="protein sequence ID" value="GIL27497.1"/>
    <property type="molecule type" value="Genomic_DNA"/>
</dbReference>
<dbReference type="SUPFAM" id="SSF54427">
    <property type="entry name" value="NTF2-like"/>
    <property type="match status" value="1"/>
</dbReference>
<proteinExistence type="predicted"/>